<dbReference type="CDD" id="cd03044">
    <property type="entry name" value="GST_N_EF1Bgamma"/>
    <property type="match status" value="1"/>
</dbReference>
<feature type="compositionally biased region" description="Basic and acidic residues" evidence="7">
    <location>
        <begin position="1081"/>
        <end position="1090"/>
    </location>
</feature>
<feature type="domain" description="GST C-terminal" evidence="11">
    <location>
        <begin position="1200"/>
        <end position="1333"/>
    </location>
</feature>
<dbReference type="Gene3D" id="3.40.50.1000">
    <property type="entry name" value="HAD superfamily/HAD-like"/>
    <property type="match status" value="1"/>
</dbReference>
<feature type="transmembrane region" description="Helical" evidence="8">
    <location>
        <begin position="80"/>
        <end position="104"/>
    </location>
</feature>
<feature type="transmembrane region" description="Helical" evidence="8">
    <location>
        <begin position="6"/>
        <end position="28"/>
    </location>
</feature>
<keyword evidence="5 8" id="KW-1133">Transmembrane helix</keyword>
<keyword evidence="4 8" id="KW-0812">Transmembrane</keyword>
<dbReference type="InterPro" id="IPR001830">
    <property type="entry name" value="Glyco_trans_20"/>
</dbReference>
<dbReference type="InterPro" id="IPR003337">
    <property type="entry name" value="Trehalose_PPase"/>
</dbReference>
<dbReference type="GO" id="GO:0005992">
    <property type="term" value="P:trehalose biosynthetic process"/>
    <property type="evidence" value="ECO:0007669"/>
    <property type="project" value="InterPro"/>
</dbReference>
<dbReference type="SUPFAM" id="SSF53756">
    <property type="entry name" value="UDP-Glycosyltransferase/glycogen phosphorylase"/>
    <property type="match status" value="1"/>
</dbReference>
<feature type="transmembrane region" description="Helical" evidence="8">
    <location>
        <begin position="40"/>
        <end position="60"/>
    </location>
</feature>
<evidence type="ECO:0000313" key="13">
    <source>
        <dbReference type="Proteomes" id="UP000320333"/>
    </source>
</evidence>
<dbReference type="PROSITE" id="PS50405">
    <property type="entry name" value="GST_CTER"/>
    <property type="match status" value="1"/>
</dbReference>
<comment type="caution">
    <text evidence="12">The sequence shown here is derived from an EMBL/GenBank/DDBJ whole genome shotgun (WGS) entry which is preliminary data.</text>
</comment>
<evidence type="ECO:0000259" key="11">
    <source>
        <dbReference type="PROSITE" id="PS50405"/>
    </source>
</evidence>
<feature type="non-terminal residue" evidence="12">
    <location>
        <position position="1335"/>
    </location>
</feature>
<dbReference type="FunFam" id="3.30.70.1020:FF:000002">
    <property type="entry name" value="Trehalose-6-phosphate synthase 2"/>
    <property type="match status" value="1"/>
</dbReference>
<keyword evidence="6 8" id="KW-0472">Membrane</keyword>
<dbReference type="FunFam" id="3.40.50.2000:FF:000036">
    <property type="entry name" value="Alpha,alpha-trehalose-phosphate synthase subunit Tps2"/>
    <property type="match status" value="1"/>
</dbReference>
<feature type="domain" description="GST N-terminal" evidence="10">
    <location>
        <begin position="1114"/>
        <end position="1195"/>
    </location>
</feature>
<feature type="domain" description="G-protein coupled receptors family 1 profile" evidence="9">
    <location>
        <begin position="22"/>
        <end position="312"/>
    </location>
</feature>
<dbReference type="GO" id="GO:0005946">
    <property type="term" value="C:alpha,alpha-trehalose-phosphate synthase complex (UDP-forming)"/>
    <property type="evidence" value="ECO:0007669"/>
    <property type="project" value="TreeGrafter"/>
</dbReference>
<dbReference type="PROSITE" id="PS50404">
    <property type="entry name" value="GST_NTER"/>
    <property type="match status" value="1"/>
</dbReference>
<keyword evidence="13" id="KW-1185">Reference proteome</keyword>
<dbReference type="STRING" id="246404.A0A507EIR6"/>
<sequence length="1335" mass="148486">MDQAHGAFSWTKVITEAIALLLNFILIVSNIRFIRKLPPASILIFSLCCVDNITLINSWTLAATHLVRNSLQYDKTLCQIHGAMVVGAALVSMSLCTGLTLLRYKVIVKAQKITNVFIATYISVSVVVATAVVGFPFLLGSQDDAYFMQPSGDNCTPRWHGRHPQTVILTSLCAIILATPLVGIAYAYYRIYQKVSTTFEAFKNTGVVAYERDPVISSIPGTVNTSMLSDSGQQTKSAIFQNGRRKKSEEEEKQINLLIQSIAIVGLFIVGWGPYFLFGVTELLTGVQQATEFEFAADFVSQLNYLANPIVILVFDKDIRSNLITATHHLPVELHLEGDRHVLHPRKGHSALYSGIKSLKTTENVVHVGCLGSLVTENGLEPIPNTDEMLALFSTTANAFQPVFVDHDTAASHYEGYCKTDLWPLFHYVLWDSAVDGTAEKNHWNDYVAVNQAFADAIMEIYSAGDTIWIHDYHLLLLPSMLRNTLPNATIGLFLHTPFPSSEIFRCLPKRQEILQGMLGANMIGFQTYSYARHFISSCTRVLGLESSPKGVDYKGFQVAIEIFPIGIDVERVESRRKSQIVKDKIASIMELYAGKKIIIGRDKVDHIKGVQHKLLAYEKFLMLYPEWHNKVVLIQVTTPPQRESPKLESKVGELVSRINGNFGSLEFVPVHHYHHHLDVDDYVSLLSVANVGLMTSVRDGMNTTSHEFVICQQENRGALILSEFAGTAGSLGGAMLVNPWDYSGVAHAINDALTLSPEEKSNRHEQLYNYVILRTASFWARSFVKELRNWARIPDQMNPTPYLDFDTVKSRFTSAQKRLFLFDYDGTLTPIVKTPSAAHPPPEMLKALEVLCNDPRNYVFIISGRDQGALDKWLGHMSGLGLSAEHGCFIKYPGESNWHNLTEQIDLSWKNEVTEIFSYYTERTQGSFIEHKKSSITWHYRLADPDYGIFQAKECQNHLENAILSKLPVEVLIGKKNLEVRPISINKGEIVKSLLNSQPETDFVLCAGDDKTDEDMFKALARSNMPEDDCFTVTIGSATKKTKASWHVVKPEELIDLLAVLAEAPAVANACVSSYRKRRSSDTGKRAGEEGVGLTSHSAADSRTVSNSGDTFDVLKIHSYPNNPRVAKALIAAKYNGIEVEVVPVEMGKSNKTPEFLKKFPLGKVPAFETNDGFTLYESNAIAFYVAAYKQGTALLGASPKESAKIQQFIGLADNEIAPAAATWLFPILGWMPNNEQNTNKAKEDIKKVLAALNEHLLVNTYLVGETITLADITVVTALLNFYRMVFDASFRASFKNVTRWFVTCVNQTQFKDVLGEVKLAEKAQTASDKPAAA</sequence>
<comment type="subcellular location">
    <subcellularLocation>
        <location evidence="1">Membrane</location>
    </subcellularLocation>
</comment>
<evidence type="ECO:0000256" key="7">
    <source>
        <dbReference type="SAM" id="MobiDB-lite"/>
    </source>
</evidence>
<dbReference type="Gene3D" id="1.20.1050.10">
    <property type="match status" value="1"/>
</dbReference>
<dbReference type="PANTHER" id="PTHR10788">
    <property type="entry name" value="TREHALOSE-6-PHOSPHATE SYNTHASE"/>
    <property type="match status" value="1"/>
</dbReference>
<dbReference type="InterPro" id="IPR004046">
    <property type="entry name" value="GST_C"/>
</dbReference>
<dbReference type="SFLD" id="SFLDS00019">
    <property type="entry name" value="Glutathione_Transferase_(cytos"/>
    <property type="match status" value="1"/>
</dbReference>
<dbReference type="GO" id="GO:0005829">
    <property type="term" value="C:cytosol"/>
    <property type="evidence" value="ECO:0007669"/>
    <property type="project" value="TreeGrafter"/>
</dbReference>
<evidence type="ECO:0000256" key="6">
    <source>
        <dbReference type="ARBA" id="ARBA00023136"/>
    </source>
</evidence>
<dbReference type="SUPFAM" id="SSF47616">
    <property type="entry name" value="GST C-terminal domain-like"/>
    <property type="match status" value="1"/>
</dbReference>
<dbReference type="FunFam" id="1.20.1050.10:FF:000006">
    <property type="entry name" value="Elongation factor 1 gamma"/>
    <property type="match status" value="1"/>
</dbReference>
<dbReference type="NCBIfam" id="TIGR00685">
    <property type="entry name" value="T6PP"/>
    <property type="match status" value="1"/>
</dbReference>
<dbReference type="InterPro" id="IPR036412">
    <property type="entry name" value="HAD-like_sf"/>
</dbReference>
<dbReference type="InterPro" id="IPR004045">
    <property type="entry name" value="Glutathione_S-Trfase_N"/>
</dbReference>
<dbReference type="InterPro" id="IPR000276">
    <property type="entry name" value="GPCR_Rhodpsn"/>
</dbReference>
<reference evidence="12 13" key="1">
    <citation type="journal article" date="2019" name="Sci. Rep.">
        <title>Comparative genomics of chytrid fungi reveal insights into the obligate biotrophic and pathogenic lifestyle of Synchytrium endobioticum.</title>
        <authorList>
            <person name="van de Vossenberg B.T.L.H."/>
            <person name="Warris S."/>
            <person name="Nguyen H.D.T."/>
            <person name="van Gent-Pelzer M.P.E."/>
            <person name="Joly D.L."/>
            <person name="van de Geest H.C."/>
            <person name="Bonants P.J.M."/>
            <person name="Smith D.S."/>
            <person name="Levesque C.A."/>
            <person name="van der Lee T.A.J."/>
        </authorList>
    </citation>
    <scope>NUCLEOTIDE SEQUENCE [LARGE SCALE GENOMIC DNA]</scope>
    <source>
        <strain evidence="12 13">CBS 675.73</strain>
    </source>
</reference>
<dbReference type="OrthoDB" id="755951at2759"/>
<dbReference type="FunFam" id="3.40.50.1000:FF:000052">
    <property type="entry name" value="Alpha,alpha-trehalose-phosphate synthase [UDP-forming] 6"/>
    <property type="match status" value="1"/>
</dbReference>
<dbReference type="SUPFAM" id="SSF56784">
    <property type="entry name" value="HAD-like"/>
    <property type="match status" value="1"/>
</dbReference>
<name>A0A507EIR6_9FUNG</name>
<dbReference type="SUPFAM" id="SSF52833">
    <property type="entry name" value="Thioredoxin-like"/>
    <property type="match status" value="1"/>
</dbReference>
<protein>
    <recommendedName>
        <fullName evidence="14">G-protein coupled receptors family 1 profile domain-containing protein</fullName>
    </recommendedName>
</protein>
<dbReference type="GO" id="GO:0016020">
    <property type="term" value="C:membrane"/>
    <property type="evidence" value="ECO:0007669"/>
    <property type="project" value="UniProtKB-SubCell"/>
</dbReference>
<dbReference type="InterPro" id="IPR010987">
    <property type="entry name" value="Glutathione-S-Trfase_C-like"/>
</dbReference>
<dbReference type="GO" id="GO:0004930">
    <property type="term" value="F:G protein-coupled receptor activity"/>
    <property type="evidence" value="ECO:0007669"/>
    <property type="project" value="InterPro"/>
</dbReference>
<dbReference type="Pfam" id="PF02358">
    <property type="entry name" value="Trehalose_PPase"/>
    <property type="match status" value="1"/>
</dbReference>
<accession>A0A507EIR6</accession>
<dbReference type="Gene3D" id="3.40.30.10">
    <property type="entry name" value="Glutaredoxin"/>
    <property type="match status" value="1"/>
</dbReference>
<feature type="transmembrane region" description="Helical" evidence="8">
    <location>
        <begin position="255"/>
        <end position="278"/>
    </location>
</feature>
<feature type="region of interest" description="Disordered" evidence="7">
    <location>
        <begin position="1079"/>
        <end position="1106"/>
    </location>
</feature>
<dbReference type="InterPro" id="IPR006379">
    <property type="entry name" value="HAD-SF_hydro_IIB"/>
</dbReference>
<evidence type="ECO:0000313" key="12">
    <source>
        <dbReference type="EMBL" id="TPX63701.1"/>
    </source>
</evidence>
<dbReference type="SFLD" id="SFLDG00358">
    <property type="entry name" value="Main_(cytGST)"/>
    <property type="match status" value="1"/>
</dbReference>
<evidence type="ECO:0000256" key="3">
    <source>
        <dbReference type="ARBA" id="ARBA00006330"/>
    </source>
</evidence>
<dbReference type="Gene3D" id="3.30.70.1020">
    <property type="entry name" value="Trehalose-6-phosphate phosphatase related protein, domain 2"/>
    <property type="match status" value="1"/>
</dbReference>
<dbReference type="NCBIfam" id="NF011071">
    <property type="entry name" value="PRK14501.1"/>
    <property type="match status" value="1"/>
</dbReference>
<dbReference type="InterPro" id="IPR017452">
    <property type="entry name" value="GPCR_Rhodpsn_7TM"/>
</dbReference>
<dbReference type="CDD" id="cd00637">
    <property type="entry name" value="7tm_classA_rhodopsin-like"/>
    <property type="match status" value="1"/>
</dbReference>
<dbReference type="NCBIfam" id="TIGR01484">
    <property type="entry name" value="HAD-SF-IIB"/>
    <property type="match status" value="1"/>
</dbReference>
<comment type="similarity">
    <text evidence="3">In the C-terminal section; belongs to the trehalose phosphatase family.</text>
</comment>
<dbReference type="Pfam" id="PF00001">
    <property type="entry name" value="7tm_1"/>
    <property type="match status" value="1"/>
</dbReference>
<dbReference type="Pfam" id="PF00043">
    <property type="entry name" value="GST_C"/>
    <property type="match status" value="1"/>
</dbReference>
<dbReference type="Gene3D" id="3.40.50.2000">
    <property type="entry name" value="Glycogen Phosphorylase B"/>
    <property type="match status" value="2"/>
</dbReference>
<dbReference type="GO" id="GO:0003825">
    <property type="term" value="F:alpha,alpha-trehalose-phosphate synthase (UDP-forming) activity"/>
    <property type="evidence" value="ECO:0007669"/>
    <property type="project" value="TreeGrafter"/>
</dbReference>
<dbReference type="Pfam" id="PF02798">
    <property type="entry name" value="GST_N"/>
    <property type="match status" value="1"/>
</dbReference>
<dbReference type="FunFam" id="3.40.30.10:FF:000148">
    <property type="entry name" value="Elongation factor 1B gamma"/>
    <property type="match status" value="1"/>
</dbReference>
<dbReference type="InterPro" id="IPR036249">
    <property type="entry name" value="Thioredoxin-like_sf"/>
</dbReference>
<comment type="similarity">
    <text evidence="2">In the N-terminal section; belongs to the glycosyltransferase 20 family.</text>
</comment>
<feature type="compositionally biased region" description="Polar residues" evidence="7">
    <location>
        <begin position="1096"/>
        <end position="1106"/>
    </location>
</feature>
<evidence type="ECO:0000256" key="2">
    <source>
        <dbReference type="ARBA" id="ARBA00005409"/>
    </source>
</evidence>
<evidence type="ECO:0000259" key="10">
    <source>
        <dbReference type="PROSITE" id="PS50404"/>
    </source>
</evidence>
<dbReference type="PROSITE" id="PS50262">
    <property type="entry name" value="G_PROTEIN_RECEP_F1_2"/>
    <property type="match status" value="1"/>
</dbReference>
<dbReference type="GO" id="GO:0004805">
    <property type="term" value="F:trehalose-phosphatase activity"/>
    <property type="evidence" value="ECO:0007669"/>
    <property type="project" value="TreeGrafter"/>
</dbReference>
<dbReference type="CDD" id="cd03788">
    <property type="entry name" value="GT20_TPS"/>
    <property type="match status" value="1"/>
</dbReference>
<dbReference type="PANTHER" id="PTHR10788:SF123">
    <property type="entry name" value="TREHALOSE-PHOSPHATASE"/>
    <property type="match status" value="1"/>
</dbReference>
<dbReference type="InterPro" id="IPR040079">
    <property type="entry name" value="Glutathione_S-Trfase"/>
</dbReference>
<evidence type="ECO:0000256" key="8">
    <source>
        <dbReference type="SAM" id="Phobius"/>
    </source>
</evidence>
<dbReference type="Proteomes" id="UP000320333">
    <property type="component" value="Unassembled WGS sequence"/>
</dbReference>
<gene>
    <name evidence="12" type="ORF">CcCBS67573_g08607</name>
</gene>
<dbReference type="InterPro" id="IPR023214">
    <property type="entry name" value="HAD_sf"/>
</dbReference>
<feature type="transmembrane region" description="Helical" evidence="8">
    <location>
        <begin position="116"/>
        <end position="139"/>
    </location>
</feature>
<feature type="transmembrane region" description="Helical" evidence="8">
    <location>
        <begin position="167"/>
        <end position="189"/>
    </location>
</feature>
<dbReference type="Gene3D" id="1.20.1070.10">
    <property type="entry name" value="Rhodopsin 7-helix transmembrane proteins"/>
    <property type="match status" value="1"/>
</dbReference>
<dbReference type="Pfam" id="PF00982">
    <property type="entry name" value="Glyco_transf_20"/>
    <property type="match status" value="1"/>
</dbReference>
<dbReference type="CDD" id="cd01627">
    <property type="entry name" value="HAD_TPP"/>
    <property type="match status" value="1"/>
</dbReference>
<evidence type="ECO:0000256" key="4">
    <source>
        <dbReference type="ARBA" id="ARBA00022692"/>
    </source>
</evidence>
<proteinExistence type="inferred from homology"/>
<evidence type="ECO:0000256" key="5">
    <source>
        <dbReference type="ARBA" id="ARBA00022989"/>
    </source>
</evidence>
<evidence type="ECO:0008006" key="14">
    <source>
        <dbReference type="Google" id="ProtNLM"/>
    </source>
</evidence>
<dbReference type="SUPFAM" id="SSF81321">
    <property type="entry name" value="Family A G protein-coupled receptor-like"/>
    <property type="match status" value="1"/>
</dbReference>
<evidence type="ECO:0000259" key="9">
    <source>
        <dbReference type="PROSITE" id="PS50262"/>
    </source>
</evidence>
<evidence type="ECO:0000256" key="1">
    <source>
        <dbReference type="ARBA" id="ARBA00004370"/>
    </source>
</evidence>
<dbReference type="InterPro" id="IPR036282">
    <property type="entry name" value="Glutathione-S-Trfase_C_sf"/>
</dbReference>
<dbReference type="CDD" id="cd03181">
    <property type="entry name" value="GST_C_EF1Bgamma_like"/>
    <property type="match status" value="1"/>
</dbReference>
<organism evidence="12 13">
    <name type="scientific">Chytriomyces confervae</name>
    <dbReference type="NCBI Taxonomy" id="246404"/>
    <lineage>
        <taxon>Eukaryota</taxon>
        <taxon>Fungi</taxon>
        <taxon>Fungi incertae sedis</taxon>
        <taxon>Chytridiomycota</taxon>
        <taxon>Chytridiomycota incertae sedis</taxon>
        <taxon>Chytridiomycetes</taxon>
        <taxon>Chytridiales</taxon>
        <taxon>Chytriomycetaceae</taxon>
        <taxon>Chytriomyces</taxon>
    </lineage>
</organism>
<dbReference type="EMBL" id="QEAP01000589">
    <property type="protein sequence ID" value="TPX63701.1"/>
    <property type="molecule type" value="Genomic_DNA"/>
</dbReference>